<organism evidence="2 3">
    <name type="scientific">Ancylostoma caninum</name>
    <name type="common">Dog hookworm</name>
    <dbReference type="NCBI Taxonomy" id="29170"/>
    <lineage>
        <taxon>Eukaryota</taxon>
        <taxon>Metazoa</taxon>
        <taxon>Ecdysozoa</taxon>
        <taxon>Nematoda</taxon>
        <taxon>Chromadorea</taxon>
        <taxon>Rhabditida</taxon>
        <taxon>Rhabditina</taxon>
        <taxon>Rhabditomorpha</taxon>
        <taxon>Strongyloidea</taxon>
        <taxon>Ancylostomatidae</taxon>
        <taxon>Ancylostomatinae</taxon>
        <taxon>Ancylostoma</taxon>
    </lineage>
</organism>
<accession>A0A368H310</accession>
<feature type="compositionally biased region" description="Basic and acidic residues" evidence="1">
    <location>
        <begin position="1"/>
        <end position="12"/>
    </location>
</feature>
<dbReference type="AlphaFoldDB" id="A0A368H310"/>
<protein>
    <submittedName>
        <fullName evidence="2">Uncharacterized protein</fullName>
    </submittedName>
</protein>
<evidence type="ECO:0000256" key="1">
    <source>
        <dbReference type="SAM" id="MobiDB-lite"/>
    </source>
</evidence>
<gene>
    <name evidence="2" type="ORF">ANCCAN_02769</name>
</gene>
<feature type="region of interest" description="Disordered" evidence="1">
    <location>
        <begin position="1"/>
        <end position="25"/>
    </location>
</feature>
<dbReference type="OrthoDB" id="5853768at2759"/>
<comment type="caution">
    <text evidence="2">The sequence shown here is derived from an EMBL/GenBank/DDBJ whole genome shotgun (WGS) entry which is preliminary data.</text>
</comment>
<sequence length="79" mass="9184">MKKTEGQRELARFQKGTNPIPKEKVERADGIQWIKFEKHMNMAKLGQQWANEIGPNCEFILVSSSQFDDGKRFLEELTT</sequence>
<dbReference type="Proteomes" id="UP000252519">
    <property type="component" value="Unassembled WGS sequence"/>
</dbReference>
<evidence type="ECO:0000313" key="3">
    <source>
        <dbReference type="Proteomes" id="UP000252519"/>
    </source>
</evidence>
<name>A0A368H310_ANCCA</name>
<reference evidence="2 3" key="1">
    <citation type="submission" date="2014-10" db="EMBL/GenBank/DDBJ databases">
        <title>Draft genome of the hookworm Ancylostoma caninum.</title>
        <authorList>
            <person name="Mitreva M."/>
        </authorList>
    </citation>
    <scope>NUCLEOTIDE SEQUENCE [LARGE SCALE GENOMIC DNA]</scope>
    <source>
        <strain evidence="2 3">Baltimore</strain>
    </source>
</reference>
<evidence type="ECO:0000313" key="2">
    <source>
        <dbReference type="EMBL" id="RCN50982.1"/>
    </source>
</evidence>
<dbReference type="EMBL" id="JOJR01000017">
    <property type="protein sequence ID" value="RCN50982.1"/>
    <property type="molecule type" value="Genomic_DNA"/>
</dbReference>
<keyword evidence="3" id="KW-1185">Reference proteome</keyword>
<proteinExistence type="predicted"/>